<keyword evidence="1" id="KW-1133">Transmembrane helix</keyword>
<keyword evidence="2" id="KW-0614">Plasmid</keyword>
<gene>
    <name evidence="2" type="ordered locus">Anacy_6000</name>
</gene>
<dbReference type="HOGENOM" id="CLU_3179438_0_0_3"/>
<dbReference type="PATRIC" id="fig|272123.3.peg.6515"/>
<name>K9ZR86_ANACC</name>
<feature type="transmembrane region" description="Helical" evidence="1">
    <location>
        <begin position="6"/>
        <end position="28"/>
    </location>
</feature>
<evidence type="ECO:0000313" key="3">
    <source>
        <dbReference type="Proteomes" id="UP000010474"/>
    </source>
</evidence>
<proteinExistence type="predicted"/>
<dbReference type="EMBL" id="CP003662">
    <property type="protein sequence ID" value="AFZ61279.1"/>
    <property type="molecule type" value="Genomic_DNA"/>
</dbReference>
<evidence type="ECO:0000313" key="2">
    <source>
        <dbReference type="EMBL" id="AFZ61279.1"/>
    </source>
</evidence>
<evidence type="ECO:0000256" key="1">
    <source>
        <dbReference type="SAM" id="Phobius"/>
    </source>
</evidence>
<protein>
    <submittedName>
        <fullName evidence="2">Uncharacterized protein</fullName>
    </submittedName>
</protein>
<accession>K9ZR86</accession>
<keyword evidence="1" id="KW-0812">Transmembrane</keyword>
<dbReference type="Proteomes" id="UP000010474">
    <property type="component" value="Plasmid pANACY.03"/>
</dbReference>
<sequence>MKNHDWMLGILILMVVSAGLIIPITYNYDLYNQDKQFKKEGLRPSE</sequence>
<keyword evidence="3" id="KW-1185">Reference proteome</keyword>
<keyword evidence="1" id="KW-0472">Membrane</keyword>
<geneLocation type="plasmid" evidence="2 3">
    <name>pANACY.03</name>
</geneLocation>
<dbReference type="AlphaFoldDB" id="K9ZR86"/>
<organism evidence="2 3">
    <name type="scientific">Anabaena cylindrica (strain ATCC 27899 / PCC 7122)</name>
    <dbReference type="NCBI Taxonomy" id="272123"/>
    <lineage>
        <taxon>Bacteria</taxon>
        <taxon>Bacillati</taxon>
        <taxon>Cyanobacteriota</taxon>
        <taxon>Cyanophyceae</taxon>
        <taxon>Nostocales</taxon>
        <taxon>Nostocaceae</taxon>
        <taxon>Anabaena</taxon>
    </lineage>
</organism>
<dbReference type="KEGG" id="acy:Anacy_6000"/>
<reference evidence="3" key="1">
    <citation type="journal article" date="2013" name="Proc. Natl. Acad. Sci. U.S.A.">
        <title>Improving the coverage of the cyanobacterial phylum using diversity-driven genome sequencing.</title>
        <authorList>
            <person name="Shih P.M."/>
            <person name="Wu D."/>
            <person name="Latifi A."/>
            <person name="Axen S.D."/>
            <person name="Fewer D.P."/>
            <person name="Talla E."/>
            <person name="Calteau A."/>
            <person name="Cai F."/>
            <person name="Tandeau de Marsac N."/>
            <person name="Rippka R."/>
            <person name="Herdman M."/>
            <person name="Sivonen K."/>
            <person name="Coursin T."/>
            <person name="Laurent T."/>
            <person name="Goodwin L."/>
            <person name="Nolan M."/>
            <person name="Davenport K.W."/>
            <person name="Han C.S."/>
            <person name="Rubin E.M."/>
            <person name="Eisen J.A."/>
            <person name="Woyke T."/>
            <person name="Gugger M."/>
            <person name="Kerfeld C.A."/>
        </authorList>
    </citation>
    <scope>NUCLEOTIDE SEQUENCE [LARGE SCALE GENOMIC DNA]</scope>
    <source>
        <strain evidence="3">ATCC 27899 / PCC 7122</strain>
    </source>
</reference>